<gene>
    <name evidence="3" type="ORF">G8759_23780</name>
</gene>
<keyword evidence="4" id="KW-1185">Reference proteome</keyword>
<evidence type="ECO:0008006" key="5">
    <source>
        <dbReference type="Google" id="ProtNLM"/>
    </source>
</evidence>
<evidence type="ECO:0000256" key="1">
    <source>
        <dbReference type="SAM" id="MobiDB-lite"/>
    </source>
</evidence>
<sequence>MERNLVNWLIIWCFGIGLNYGQSPEKPPMVSNIRVESSTQQVIIRYDVENLTLKDSVFIQIEGRLRGLLKVRTLSGDAGLGVTSGTNKIVVWDYLRDGETLDEEIQAKVNIKPFTKPGPTVRKGSAEKDSPTTTEQQVIGGGPTNALLSALLPGLGNIMVQPKHSIGLRPLISVAYVGALAYGLLQKGKSNDQYALYLQQPYDRLAVPYYNEANSLNHRYVLAVSAAAVIWVADVTYTLLKGIKNEQRRKNQTIGMRPTMNVVGKTPTFGLRYQF</sequence>
<protein>
    <recommendedName>
        <fullName evidence="5">DUF5683 domain-containing protein</fullName>
    </recommendedName>
</protein>
<dbReference type="Proteomes" id="UP000501802">
    <property type="component" value="Chromosome"/>
</dbReference>
<feature type="transmembrane region" description="Helical" evidence="2">
    <location>
        <begin position="220"/>
        <end position="240"/>
    </location>
</feature>
<dbReference type="AlphaFoldDB" id="A0A6G9ASY2"/>
<keyword evidence="2" id="KW-0472">Membrane</keyword>
<dbReference type="KEGG" id="spib:G8759_23780"/>
<keyword evidence="2" id="KW-1133">Transmembrane helix</keyword>
<feature type="transmembrane region" description="Helical" evidence="2">
    <location>
        <begin position="166"/>
        <end position="185"/>
    </location>
</feature>
<evidence type="ECO:0000256" key="2">
    <source>
        <dbReference type="SAM" id="Phobius"/>
    </source>
</evidence>
<keyword evidence="2" id="KW-0812">Transmembrane</keyword>
<accession>A0A6G9ASY2</accession>
<reference evidence="3 4" key="1">
    <citation type="submission" date="2020-03" db="EMBL/GenBank/DDBJ databases">
        <authorList>
            <person name="Kim M.K."/>
        </authorList>
    </citation>
    <scope>NUCLEOTIDE SEQUENCE [LARGE SCALE GENOMIC DNA]</scope>
    <source>
        <strain evidence="3 4">BT328</strain>
    </source>
</reference>
<proteinExistence type="predicted"/>
<feature type="region of interest" description="Disordered" evidence="1">
    <location>
        <begin position="116"/>
        <end position="138"/>
    </location>
</feature>
<evidence type="ECO:0000313" key="4">
    <source>
        <dbReference type="Proteomes" id="UP000501802"/>
    </source>
</evidence>
<evidence type="ECO:0000313" key="3">
    <source>
        <dbReference type="EMBL" id="QIP15436.1"/>
    </source>
</evidence>
<dbReference type="RefSeq" id="WP_167213594.1">
    <property type="nucleotide sequence ID" value="NZ_CP050063.1"/>
</dbReference>
<name>A0A6G9ASY2_9BACT</name>
<dbReference type="EMBL" id="CP050063">
    <property type="protein sequence ID" value="QIP15436.1"/>
    <property type="molecule type" value="Genomic_DNA"/>
</dbReference>
<organism evidence="3 4">
    <name type="scientific">Spirosoma aureum</name>
    <dbReference type="NCBI Taxonomy" id="2692134"/>
    <lineage>
        <taxon>Bacteria</taxon>
        <taxon>Pseudomonadati</taxon>
        <taxon>Bacteroidota</taxon>
        <taxon>Cytophagia</taxon>
        <taxon>Cytophagales</taxon>
        <taxon>Cytophagaceae</taxon>
        <taxon>Spirosoma</taxon>
    </lineage>
</organism>